<dbReference type="PROSITE" id="PS00101">
    <property type="entry name" value="HEXAPEP_TRANSFERASES"/>
    <property type="match status" value="1"/>
</dbReference>
<keyword evidence="6 8" id="KW-0443">Lipid metabolism</keyword>
<evidence type="ECO:0000256" key="6">
    <source>
        <dbReference type="ARBA" id="ARBA00023098"/>
    </source>
</evidence>
<dbReference type="PANTHER" id="PTHR43480">
    <property type="entry name" value="ACYL-[ACYL-CARRIER-PROTEIN]--UDP-N-ACETYLGLUCOSAMINE O-ACYLTRANSFERASE"/>
    <property type="match status" value="1"/>
</dbReference>
<dbReference type="CDD" id="cd03351">
    <property type="entry name" value="LbH_UDP-GlcNAc_AT"/>
    <property type="match status" value="1"/>
</dbReference>
<organism evidence="10 11">
    <name type="scientific">Azospirillum thermophilum</name>
    <dbReference type="NCBI Taxonomy" id="2202148"/>
    <lineage>
        <taxon>Bacteria</taxon>
        <taxon>Pseudomonadati</taxon>
        <taxon>Pseudomonadota</taxon>
        <taxon>Alphaproteobacteria</taxon>
        <taxon>Rhodospirillales</taxon>
        <taxon>Azospirillaceae</taxon>
        <taxon>Azospirillum</taxon>
    </lineage>
</organism>
<comment type="catalytic activity">
    <reaction evidence="8">
        <text>a (3R)-hydroxyacyl-[ACP] + UDP-N-acetyl-alpha-D-glucosamine = a UDP-3-O-[(3R)-3-hydroxyacyl]-N-acetyl-alpha-D-glucosamine + holo-[ACP]</text>
        <dbReference type="Rhea" id="RHEA:67812"/>
        <dbReference type="Rhea" id="RHEA-COMP:9685"/>
        <dbReference type="Rhea" id="RHEA-COMP:9945"/>
        <dbReference type="ChEBI" id="CHEBI:57705"/>
        <dbReference type="ChEBI" id="CHEBI:64479"/>
        <dbReference type="ChEBI" id="CHEBI:78827"/>
        <dbReference type="ChEBI" id="CHEBI:173225"/>
        <dbReference type="EC" id="2.3.1.129"/>
    </reaction>
</comment>
<dbReference type="Pfam" id="PF00132">
    <property type="entry name" value="Hexapep"/>
    <property type="match status" value="1"/>
</dbReference>
<evidence type="ECO:0000256" key="8">
    <source>
        <dbReference type="HAMAP-Rule" id="MF_00387"/>
    </source>
</evidence>
<evidence type="ECO:0000313" key="11">
    <source>
        <dbReference type="Proteomes" id="UP000245629"/>
    </source>
</evidence>
<dbReference type="SUPFAM" id="SSF51161">
    <property type="entry name" value="Trimeric LpxA-like enzymes"/>
    <property type="match status" value="1"/>
</dbReference>
<accession>A0A2S2CMR1</accession>
<dbReference type="PIRSF" id="PIRSF000456">
    <property type="entry name" value="UDP-GlcNAc_acltr"/>
    <property type="match status" value="1"/>
</dbReference>
<reference evidence="11" key="1">
    <citation type="submission" date="2018-05" db="EMBL/GenBank/DDBJ databases">
        <title>Azospirillum thermophila sp. nov., a novel isolated from hot spring.</title>
        <authorList>
            <person name="Zhao Z."/>
        </authorList>
    </citation>
    <scope>NUCLEOTIDE SEQUENCE [LARGE SCALE GENOMIC DNA]</scope>
    <source>
        <strain evidence="11">CFH 70021</strain>
    </source>
</reference>
<dbReference type="InterPro" id="IPR029098">
    <property type="entry name" value="Acetyltransf_C"/>
</dbReference>
<dbReference type="GO" id="GO:0008780">
    <property type="term" value="F:acyl-[acyl-carrier-protein]-UDP-N-acetylglucosamine O-acyltransferase activity"/>
    <property type="evidence" value="ECO:0007669"/>
    <property type="project" value="UniProtKB-UniRule"/>
</dbReference>
<evidence type="ECO:0000256" key="1">
    <source>
        <dbReference type="ARBA" id="ARBA00022490"/>
    </source>
</evidence>
<dbReference type="NCBIfam" id="TIGR01852">
    <property type="entry name" value="lipid_A_lpxA"/>
    <property type="match status" value="1"/>
</dbReference>
<feature type="domain" description="UDP N-acetylglucosamine O-acyltransferase C-terminal" evidence="9">
    <location>
        <begin position="177"/>
        <end position="259"/>
    </location>
</feature>
<dbReference type="GO" id="GO:0005737">
    <property type="term" value="C:cytoplasm"/>
    <property type="evidence" value="ECO:0007669"/>
    <property type="project" value="UniProtKB-SubCell"/>
</dbReference>
<dbReference type="RefSeq" id="WP_109325178.1">
    <property type="nucleotide sequence ID" value="NZ_CP029352.1"/>
</dbReference>
<dbReference type="PANTHER" id="PTHR43480:SF1">
    <property type="entry name" value="ACYL-[ACYL-CARRIER-PROTEIN]--UDP-N-ACETYLGLUCOSAMINE O-ACYLTRANSFERASE, MITOCHONDRIAL-RELATED"/>
    <property type="match status" value="1"/>
</dbReference>
<evidence type="ECO:0000313" key="10">
    <source>
        <dbReference type="EMBL" id="AWK85762.1"/>
    </source>
</evidence>
<comment type="pathway">
    <text evidence="8">Glycolipid biosynthesis; lipid IV(A) biosynthesis; lipid IV(A) from (3R)-3-hydroxytetradecanoyl-[acyl-carrier-protein] and UDP-N-acetyl-alpha-D-glucosamine: step 1/6.</text>
</comment>
<keyword evidence="2 8" id="KW-0444">Lipid biosynthesis</keyword>
<dbReference type="InterPro" id="IPR011004">
    <property type="entry name" value="Trimer_LpxA-like_sf"/>
</dbReference>
<dbReference type="Gene3D" id="2.160.10.10">
    <property type="entry name" value="Hexapeptide repeat proteins"/>
    <property type="match status" value="1"/>
</dbReference>
<sequence>MTVTIHPTAVVDPAATLGEGVFIGPFSVVGPNVELGDGVRLVSHVVVEGRTRIGKGTEIYPFASIGHRPQDLKYHGEPSELIIGAHNQIREHVTMNPGTEGGGMVTRVGDHGLFMMGSHVAHDCIVGDHVIMANNATLGGHVTLGDYVIIGGLSAVRQFVRIGAHAMIGGMSGVENDVIPYGLVMGDRARLAGLNLVGLERRGFKKDDIHALRAAYRMLFGPEGTFAERVEEVGRDFADRALITDVLDFIRAKEARSLCQPREG</sequence>
<dbReference type="InterPro" id="IPR018357">
    <property type="entry name" value="Hexapep_transf_CS"/>
</dbReference>
<keyword evidence="3 8" id="KW-0441">Lipid A biosynthesis</keyword>
<dbReference type="OrthoDB" id="9807278at2"/>
<evidence type="ECO:0000259" key="9">
    <source>
        <dbReference type="Pfam" id="PF13720"/>
    </source>
</evidence>
<proteinExistence type="inferred from homology"/>
<keyword evidence="5 8" id="KW-0677">Repeat</keyword>
<dbReference type="NCBIfam" id="NF003657">
    <property type="entry name" value="PRK05289.1"/>
    <property type="match status" value="1"/>
</dbReference>
<dbReference type="EC" id="2.3.1.129" evidence="8"/>
<evidence type="ECO:0000256" key="7">
    <source>
        <dbReference type="ARBA" id="ARBA00023315"/>
    </source>
</evidence>
<keyword evidence="7 8" id="KW-0012">Acyltransferase</keyword>
<dbReference type="HAMAP" id="MF_00387">
    <property type="entry name" value="LpxA"/>
    <property type="match status" value="1"/>
</dbReference>
<evidence type="ECO:0000256" key="2">
    <source>
        <dbReference type="ARBA" id="ARBA00022516"/>
    </source>
</evidence>
<keyword evidence="1 8" id="KW-0963">Cytoplasm</keyword>
<comment type="function">
    <text evidence="8">Involved in the biosynthesis of lipid A, a phosphorylated glycolipid that anchors the lipopolysaccharide to the outer membrane of the cell.</text>
</comment>
<dbReference type="InterPro" id="IPR037157">
    <property type="entry name" value="Acetyltransf_C_sf"/>
</dbReference>
<keyword evidence="4 8" id="KW-0808">Transferase</keyword>
<dbReference type="AlphaFoldDB" id="A0A2S2CMR1"/>
<dbReference type="InterPro" id="IPR010137">
    <property type="entry name" value="Lipid_A_LpxA"/>
</dbReference>
<dbReference type="UniPathway" id="UPA00359">
    <property type="reaction ID" value="UER00477"/>
</dbReference>
<name>A0A2S2CMR1_9PROT</name>
<gene>
    <name evidence="8" type="primary">lpxA</name>
    <name evidence="10" type="ORF">DEW08_05905</name>
</gene>
<dbReference type="Proteomes" id="UP000245629">
    <property type="component" value="Chromosome 1"/>
</dbReference>
<comment type="similarity">
    <text evidence="8">Belongs to the transferase hexapeptide repeat family. LpxA subfamily.</text>
</comment>
<comment type="subunit">
    <text evidence="8">Homotrimer.</text>
</comment>
<dbReference type="Gene3D" id="1.20.1180.10">
    <property type="entry name" value="Udp N-acetylglucosamine O-acyltransferase, C-terminal domain"/>
    <property type="match status" value="1"/>
</dbReference>
<dbReference type="InterPro" id="IPR001451">
    <property type="entry name" value="Hexapep"/>
</dbReference>
<evidence type="ECO:0000256" key="3">
    <source>
        <dbReference type="ARBA" id="ARBA00022556"/>
    </source>
</evidence>
<evidence type="ECO:0000256" key="5">
    <source>
        <dbReference type="ARBA" id="ARBA00022737"/>
    </source>
</evidence>
<dbReference type="GO" id="GO:0009245">
    <property type="term" value="P:lipid A biosynthetic process"/>
    <property type="evidence" value="ECO:0007669"/>
    <property type="project" value="UniProtKB-UniRule"/>
</dbReference>
<comment type="subcellular location">
    <subcellularLocation>
        <location evidence="8">Cytoplasm</location>
    </subcellularLocation>
</comment>
<dbReference type="Pfam" id="PF13720">
    <property type="entry name" value="Acetyltransf_11"/>
    <property type="match status" value="1"/>
</dbReference>
<dbReference type="KEGG" id="azz:DEW08_05905"/>
<protein>
    <recommendedName>
        <fullName evidence="8">Acyl-[acyl-carrier-protein]--UDP-N-acetylglucosamine O-acyltransferase</fullName>
        <shortName evidence="8">UDP-N-acetylglucosamine acyltransferase</shortName>
        <ecNumber evidence="8">2.3.1.129</ecNumber>
    </recommendedName>
</protein>
<evidence type="ECO:0000256" key="4">
    <source>
        <dbReference type="ARBA" id="ARBA00022679"/>
    </source>
</evidence>
<dbReference type="EMBL" id="CP029352">
    <property type="protein sequence ID" value="AWK85762.1"/>
    <property type="molecule type" value="Genomic_DNA"/>
</dbReference>
<dbReference type="GO" id="GO:0016020">
    <property type="term" value="C:membrane"/>
    <property type="evidence" value="ECO:0007669"/>
    <property type="project" value="GOC"/>
</dbReference>
<keyword evidence="11" id="KW-1185">Reference proteome</keyword>